<name>A0ABR5AIM0_9BACL</name>
<dbReference type="Proteomes" id="UP000031967">
    <property type="component" value="Unassembled WGS sequence"/>
</dbReference>
<evidence type="ECO:0000313" key="2">
    <source>
        <dbReference type="Proteomes" id="UP000031967"/>
    </source>
</evidence>
<dbReference type="EMBL" id="JXAK01000017">
    <property type="protein sequence ID" value="KIL40747.1"/>
    <property type="molecule type" value="Genomic_DNA"/>
</dbReference>
<organism evidence="1 2">
    <name type="scientific">Gordoniibacillus kamchatkensis</name>
    <dbReference type="NCBI Taxonomy" id="1590651"/>
    <lineage>
        <taxon>Bacteria</taxon>
        <taxon>Bacillati</taxon>
        <taxon>Bacillota</taxon>
        <taxon>Bacilli</taxon>
        <taxon>Bacillales</taxon>
        <taxon>Paenibacillaceae</taxon>
        <taxon>Gordoniibacillus</taxon>
    </lineage>
</organism>
<keyword evidence="2" id="KW-1185">Reference proteome</keyword>
<reference evidence="1 2" key="1">
    <citation type="submission" date="2014-12" db="EMBL/GenBank/DDBJ databases">
        <title>Draft genome sequence of Paenibacillus kamchatkensis strain B-2647.</title>
        <authorList>
            <person name="Karlyshev A.V."/>
            <person name="Kudryashova E.B."/>
        </authorList>
    </citation>
    <scope>NUCLEOTIDE SEQUENCE [LARGE SCALE GENOMIC DNA]</scope>
    <source>
        <strain evidence="1 2">VKM B-2647</strain>
    </source>
</reference>
<sequence length="116" mass="13416">MTLTLGMLKEDEYSDLLDGIKDLLKESYQISEDEAMSIINKGSARAEELLIDYFPYIDSIRDIISGIRDTLDKHINLVDQEEELLLKMINEAAVWHAFECVRWFYINTANQLVGRS</sequence>
<proteinExistence type="predicted"/>
<protein>
    <submittedName>
        <fullName evidence="1">Uncharacterized protein</fullName>
    </submittedName>
</protein>
<gene>
    <name evidence="1" type="ORF">SD70_11830</name>
</gene>
<comment type="caution">
    <text evidence="1">The sequence shown here is derived from an EMBL/GenBank/DDBJ whole genome shotgun (WGS) entry which is preliminary data.</text>
</comment>
<accession>A0ABR5AIM0</accession>
<dbReference type="RefSeq" id="WP_041047761.1">
    <property type="nucleotide sequence ID" value="NZ_JXAK01000017.1"/>
</dbReference>
<evidence type="ECO:0000313" key="1">
    <source>
        <dbReference type="EMBL" id="KIL40747.1"/>
    </source>
</evidence>